<feature type="region of interest" description="Disordered" evidence="1">
    <location>
        <begin position="1"/>
        <end position="59"/>
    </location>
</feature>
<proteinExistence type="predicted"/>
<gene>
    <name evidence="2" type="ORF">NTEN_LOCUS3895</name>
</gene>
<accession>A0A6H5G4X6</accession>
<evidence type="ECO:0000256" key="1">
    <source>
        <dbReference type="SAM" id="MobiDB-lite"/>
    </source>
</evidence>
<dbReference type="AlphaFoldDB" id="A0A6H5G4X6"/>
<evidence type="ECO:0000313" key="2">
    <source>
        <dbReference type="EMBL" id="CAA9997601.1"/>
    </source>
</evidence>
<evidence type="ECO:0000313" key="3">
    <source>
        <dbReference type="Proteomes" id="UP000479000"/>
    </source>
</evidence>
<feature type="non-terminal residue" evidence="2">
    <location>
        <position position="59"/>
    </location>
</feature>
<sequence length="59" mass="6322">RMPSQSGAFSSKRDIWPSPTRSRGHRDTTLQSGTVPPKAGLSRSKRDFPAQSGTSGHLG</sequence>
<dbReference type="EMBL" id="CADCXU010005890">
    <property type="protein sequence ID" value="CAA9997601.1"/>
    <property type="molecule type" value="Genomic_DNA"/>
</dbReference>
<keyword evidence="3" id="KW-1185">Reference proteome</keyword>
<dbReference type="Proteomes" id="UP000479000">
    <property type="component" value="Unassembled WGS sequence"/>
</dbReference>
<protein>
    <submittedName>
        <fullName evidence="2">Uncharacterized protein</fullName>
    </submittedName>
</protein>
<name>A0A6H5G4X6_9HEMI</name>
<reference evidence="2 3" key="1">
    <citation type="submission" date="2020-02" db="EMBL/GenBank/DDBJ databases">
        <authorList>
            <person name="Ferguson B K."/>
        </authorList>
    </citation>
    <scope>NUCLEOTIDE SEQUENCE [LARGE SCALE GENOMIC DNA]</scope>
</reference>
<organism evidence="2 3">
    <name type="scientific">Nesidiocoris tenuis</name>
    <dbReference type="NCBI Taxonomy" id="355587"/>
    <lineage>
        <taxon>Eukaryota</taxon>
        <taxon>Metazoa</taxon>
        <taxon>Ecdysozoa</taxon>
        <taxon>Arthropoda</taxon>
        <taxon>Hexapoda</taxon>
        <taxon>Insecta</taxon>
        <taxon>Pterygota</taxon>
        <taxon>Neoptera</taxon>
        <taxon>Paraneoptera</taxon>
        <taxon>Hemiptera</taxon>
        <taxon>Heteroptera</taxon>
        <taxon>Panheteroptera</taxon>
        <taxon>Cimicomorpha</taxon>
        <taxon>Miridae</taxon>
        <taxon>Dicyphina</taxon>
        <taxon>Nesidiocoris</taxon>
    </lineage>
</organism>
<feature type="non-terminal residue" evidence="2">
    <location>
        <position position="1"/>
    </location>
</feature>